<sequence>MLPGYLDGFRPAPDPSTLFDATAWLDKPAVWPALLWAVGGASTAVDAFDIDPADTDVMLTQLSMPDRWPVFTVDLASGHRIHLVWRNFDGDAGWDYMLAGDAFDGPVPLAMLEGHFRGPGLSWPELVVVADQGAATLDWAQRLLLVLPALGDIDLPAEAAEIVAGAITAVGAIRRRQDVAGELLAASRRFWGMQQWADRDGAPTCLGQHSFRGAGASIEHRLAIAAALGEWS</sequence>
<keyword evidence="2" id="KW-1185">Reference proteome</keyword>
<evidence type="ECO:0000313" key="2">
    <source>
        <dbReference type="Proteomes" id="UP000199393"/>
    </source>
</evidence>
<dbReference type="STRING" id="307121.GA0070620_0019"/>
<name>A0A1C3MW96_9ACTN</name>
<evidence type="ECO:0000313" key="1">
    <source>
        <dbReference type="EMBL" id="SBV24598.1"/>
    </source>
</evidence>
<proteinExistence type="predicted"/>
<reference evidence="2" key="1">
    <citation type="submission" date="2016-06" db="EMBL/GenBank/DDBJ databases">
        <authorList>
            <person name="Varghese N."/>
        </authorList>
    </citation>
    <scope>NUCLEOTIDE SEQUENCE [LARGE SCALE GENOMIC DNA]</scope>
    <source>
        <strain evidence="2">DSM 45344</strain>
    </source>
</reference>
<protein>
    <submittedName>
        <fullName evidence="1">Uncharacterized protein</fullName>
    </submittedName>
</protein>
<dbReference type="AlphaFoldDB" id="A0A1C3MW96"/>
<organism evidence="1 2">
    <name type="scientific">Micromonospora krabiensis</name>
    <dbReference type="NCBI Taxonomy" id="307121"/>
    <lineage>
        <taxon>Bacteria</taxon>
        <taxon>Bacillati</taxon>
        <taxon>Actinomycetota</taxon>
        <taxon>Actinomycetes</taxon>
        <taxon>Micromonosporales</taxon>
        <taxon>Micromonosporaceae</taxon>
        <taxon>Micromonospora</taxon>
    </lineage>
</organism>
<gene>
    <name evidence="1" type="ORF">GA0070620_0019</name>
</gene>
<dbReference type="EMBL" id="LT598496">
    <property type="protein sequence ID" value="SBV24598.1"/>
    <property type="molecule type" value="Genomic_DNA"/>
</dbReference>
<accession>A0A1C3MW96</accession>
<dbReference type="Proteomes" id="UP000199393">
    <property type="component" value="Chromosome I"/>
</dbReference>